<comment type="caution">
    <text evidence="11">The sequence shown here is derived from an EMBL/GenBank/DDBJ whole genome shotgun (WGS) entry which is preliminary data.</text>
</comment>
<evidence type="ECO:0000259" key="8">
    <source>
        <dbReference type="Pfam" id="PF06429"/>
    </source>
</evidence>
<feature type="domain" description="Flagellar basal-body/hook protein C-terminal" evidence="8">
    <location>
        <begin position="387"/>
        <end position="431"/>
    </location>
</feature>
<evidence type="ECO:0000256" key="4">
    <source>
        <dbReference type="ARBA" id="ARBA00023143"/>
    </source>
</evidence>
<dbReference type="NCBIfam" id="TIGR03506">
    <property type="entry name" value="FlgEFG_subfam"/>
    <property type="match status" value="1"/>
</dbReference>
<keyword evidence="6" id="KW-0732">Signal</keyword>
<dbReference type="Pfam" id="PF00460">
    <property type="entry name" value="Flg_bb_rod"/>
    <property type="match status" value="1"/>
</dbReference>
<dbReference type="GO" id="GO:0009424">
    <property type="term" value="C:bacterial-type flagellum hook"/>
    <property type="evidence" value="ECO:0007669"/>
    <property type="project" value="TreeGrafter"/>
</dbReference>
<feature type="domain" description="Flagellar hook protein FlgE D2" evidence="9">
    <location>
        <begin position="190"/>
        <end position="312"/>
    </location>
</feature>
<gene>
    <name evidence="11" type="ORF">FHS92_001855</name>
</gene>
<dbReference type="SUPFAM" id="SSF117143">
    <property type="entry name" value="Flagellar hook protein flgE"/>
    <property type="match status" value="1"/>
</dbReference>
<evidence type="ECO:0000259" key="10">
    <source>
        <dbReference type="Pfam" id="PF22692"/>
    </source>
</evidence>
<dbReference type="Proteomes" id="UP000552700">
    <property type="component" value="Unassembled WGS sequence"/>
</dbReference>
<proteinExistence type="inferred from homology"/>
<organism evidence="11 12">
    <name type="scientific">Sphingobium subterraneum</name>
    <dbReference type="NCBI Taxonomy" id="627688"/>
    <lineage>
        <taxon>Bacteria</taxon>
        <taxon>Pseudomonadati</taxon>
        <taxon>Pseudomonadota</taxon>
        <taxon>Alphaproteobacteria</taxon>
        <taxon>Sphingomonadales</taxon>
        <taxon>Sphingomonadaceae</taxon>
        <taxon>Sphingobium</taxon>
    </lineage>
</organism>
<sequence>MSLYSALYAGVSGLGAQSSAMATVADNITNINTIGYKGIETQFKSLVTDGRTSSAFSAGGVAAAPHALISKQGLLQASSSTTDLGIDGAGFFVTRTGTGTSDAVAYTRAGSFRPDEQGYLRNSSGYYLQGWRLDSVGNYTNTGTLAALEPVRVAELTGTATPTTRVQMRANLQSTTPVFAGIYAAGNMAAGTATPQFSRSLEVYDAQGGAHRINLSFVKTAPNVWQAEIVANPASDVTATNGLLASGTIAFNPDGSLDVAGSSPALFGTLTPAWTNSAGSVPIALNLGSQNGLDGLTQFGSESAMISSNVNGGLLGNVASVEVSKTGRVSAIFEDGTARALYQLPIATFPNPDGLTRTPGNGFAIAQDSGSAALNEPGVLGAGSISSGTLEGSNVDLAQEFTNMIRFQRAYSASSKIITTVDDMLQEVSNLKR</sequence>
<dbReference type="InterPro" id="IPR053967">
    <property type="entry name" value="LlgE_F_G-like_D1"/>
</dbReference>
<evidence type="ECO:0000256" key="2">
    <source>
        <dbReference type="ARBA" id="ARBA00009677"/>
    </source>
</evidence>
<dbReference type="GO" id="GO:0071978">
    <property type="term" value="P:bacterial-type flagellum-dependent swarming motility"/>
    <property type="evidence" value="ECO:0007669"/>
    <property type="project" value="TreeGrafter"/>
</dbReference>
<evidence type="ECO:0000313" key="11">
    <source>
        <dbReference type="EMBL" id="MBB6124126.1"/>
    </source>
</evidence>
<evidence type="ECO:0000256" key="5">
    <source>
        <dbReference type="RuleBase" id="RU362116"/>
    </source>
</evidence>
<feature type="domain" description="Flagellar basal body rod protein N-terminal" evidence="7">
    <location>
        <begin position="7"/>
        <end position="37"/>
    </location>
</feature>
<reference evidence="11 12" key="1">
    <citation type="submission" date="2020-08" db="EMBL/GenBank/DDBJ databases">
        <title>Genomic Encyclopedia of Type Strains, Phase IV (KMG-IV): sequencing the most valuable type-strain genomes for metagenomic binning, comparative biology and taxonomic classification.</title>
        <authorList>
            <person name="Goeker M."/>
        </authorList>
    </citation>
    <scope>NUCLEOTIDE SEQUENCE [LARGE SCALE GENOMIC DNA]</scope>
    <source>
        <strain evidence="11 12">DSM 102255</strain>
    </source>
</reference>
<comment type="similarity">
    <text evidence="2 5">Belongs to the flagella basal body rod proteins family.</text>
</comment>
<dbReference type="InterPro" id="IPR037058">
    <property type="entry name" value="Falgellar_hook_FlgE_sf"/>
</dbReference>
<evidence type="ECO:0000259" key="7">
    <source>
        <dbReference type="Pfam" id="PF00460"/>
    </source>
</evidence>
<comment type="subcellular location">
    <subcellularLocation>
        <location evidence="1 5">Bacterial flagellum basal body</location>
    </subcellularLocation>
</comment>
<dbReference type="Gene3D" id="2.60.98.20">
    <property type="entry name" value="Flagellar hook protein FlgE"/>
    <property type="match status" value="1"/>
</dbReference>
<accession>A0A841J3N0</accession>
<keyword evidence="11" id="KW-0966">Cell projection</keyword>
<evidence type="ECO:0000256" key="3">
    <source>
        <dbReference type="ARBA" id="ARBA00019015"/>
    </source>
</evidence>
<evidence type="ECO:0000313" key="12">
    <source>
        <dbReference type="Proteomes" id="UP000552700"/>
    </source>
</evidence>
<evidence type="ECO:0000259" key="9">
    <source>
        <dbReference type="Pfam" id="PF07559"/>
    </source>
</evidence>
<keyword evidence="4 5" id="KW-0975">Bacterial flagellum</keyword>
<dbReference type="InterPro" id="IPR001444">
    <property type="entry name" value="Flag_bb_rod_N"/>
</dbReference>
<dbReference type="Pfam" id="PF07559">
    <property type="entry name" value="FlgE_D2"/>
    <property type="match status" value="1"/>
</dbReference>
<feature type="domain" description="Flagellar hook protein FlgE/F/G-like D1" evidence="10">
    <location>
        <begin position="86"/>
        <end position="130"/>
    </location>
</feature>
<dbReference type="InterPro" id="IPR037925">
    <property type="entry name" value="FlgE/F/G-like"/>
</dbReference>
<feature type="chain" id="PRO_5032541681" description="Flagellar hook protein FlgE" evidence="6">
    <location>
        <begin position="23"/>
        <end position="433"/>
    </location>
</feature>
<keyword evidence="12" id="KW-1185">Reference proteome</keyword>
<dbReference type="GO" id="GO:0005829">
    <property type="term" value="C:cytosol"/>
    <property type="evidence" value="ECO:0007669"/>
    <property type="project" value="TreeGrafter"/>
</dbReference>
<keyword evidence="11" id="KW-0969">Cilium</keyword>
<dbReference type="InterPro" id="IPR020013">
    <property type="entry name" value="Flagellar_FlgE/F/G"/>
</dbReference>
<evidence type="ECO:0000256" key="1">
    <source>
        <dbReference type="ARBA" id="ARBA00004117"/>
    </source>
</evidence>
<comment type="function">
    <text evidence="5">A flexible structure which links the flagellar filament to the drive apparatus in the basal body.</text>
</comment>
<dbReference type="Pfam" id="PF06429">
    <property type="entry name" value="Flg_bbr_C"/>
    <property type="match status" value="1"/>
</dbReference>
<dbReference type="RefSeq" id="WP_184079800.1">
    <property type="nucleotide sequence ID" value="NZ_JACIJP010000002.1"/>
</dbReference>
<dbReference type="PANTHER" id="PTHR30435:SF1">
    <property type="entry name" value="FLAGELLAR HOOK PROTEIN FLGE"/>
    <property type="match status" value="1"/>
</dbReference>
<name>A0A841J3N0_9SPHN</name>
<dbReference type="PANTHER" id="PTHR30435">
    <property type="entry name" value="FLAGELLAR PROTEIN"/>
    <property type="match status" value="1"/>
</dbReference>
<dbReference type="AlphaFoldDB" id="A0A841J3N0"/>
<protein>
    <recommendedName>
        <fullName evidence="3 5">Flagellar hook protein FlgE</fullName>
    </recommendedName>
</protein>
<evidence type="ECO:0000256" key="6">
    <source>
        <dbReference type="SAM" id="SignalP"/>
    </source>
</evidence>
<dbReference type="InterPro" id="IPR010930">
    <property type="entry name" value="Flg_bb/hook_C_dom"/>
</dbReference>
<keyword evidence="11" id="KW-0282">Flagellum</keyword>
<dbReference type="Pfam" id="PF22692">
    <property type="entry name" value="LlgE_F_G_D1"/>
    <property type="match status" value="1"/>
</dbReference>
<feature type="signal peptide" evidence="6">
    <location>
        <begin position="1"/>
        <end position="22"/>
    </location>
</feature>
<dbReference type="InterPro" id="IPR011491">
    <property type="entry name" value="FlgE_D2"/>
</dbReference>
<dbReference type="GO" id="GO:0009425">
    <property type="term" value="C:bacterial-type flagellum basal body"/>
    <property type="evidence" value="ECO:0007669"/>
    <property type="project" value="UniProtKB-SubCell"/>
</dbReference>
<dbReference type="EMBL" id="JACIJP010000002">
    <property type="protein sequence ID" value="MBB6124126.1"/>
    <property type="molecule type" value="Genomic_DNA"/>
</dbReference>